<reference evidence="10 11" key="1">
    <citation type="submission" date="2019-11" db="EMBL/GenBank/DDBJ databases">
        <title>Growth characteristics of pneumococcus vary with the chemical composition of the capsule and with environmental conditions.</title>
        <authorList>
            <person name="Tothpal A."/>
            <person name="Desobry K."/>
            <person name="Joshi S."/>
            <person name="Wyllie A.L."/>
            <person name="Weinberger D.M."/>
        </authorList>
    </citation>
    <scope>NUCLEOTIDE SEQUENCE [LARGE SCALE GENOMIC DNA]</scope>
    <source>
        <strain evidence="11">pnumococcus09N</strain>
    </source>
</reference>
<keyword evidence="3" id="KW-1003">Cell membrane</keyword>
<feature type="domain" description="Phosphotransferase system EIIC" evidence="9">
    <location>
        <begin position="1"/>
        <end position="63"/>
    </location>
</feature>
<keyword evidence="5 8" id="KW-0812">Transmembrane</keyword>
<dbReference type="InterPro" id="IPR003352">
    <property type="entry name" value="PTS_EIIC"/>
</dbReference>
<comment type="subcellular location">
    <subcellularLocation>
        <location evidence="1">Cell membrane</location>
        <topology evidence="1">Multi-pass membrane protein</topology>
    </subcellularLocation>
</comment>
<keyword evidence="4" id="KW-0762">Sugar transport</keyword>
<dbReference type="GO" id="GO:0005886">
    <property type="term" value="C:plasma membrane"/>
    <property type="evidence" value="ECO:0007669"/>
    <property type="project" value="UniProtKB-SubCell"/>
</dbReference>
<dbReference type="Proteomes" id="UP000467349">
    <property type="component" value="Unassembled WGS sequence"/>
</dbReference>
<protein>
    <submittedName>
        <fullName evidence="10">PTS cellobiose transporter subunit IIC</fullName>
    </submittedName>
</protein>
<dbReference type="EMBL" id="WNHU01000558">
    <property type="protein sequence ID" value="MTV44601.1"/>
    <property type="molecule type" value="Genomic_DNA"/>
</dbReference>
<dbReference type="GO" id="GO:0008982">
    <property type="term" value="F:protein-N(PI)-phosphohistidine-sugar phosphotransferase activity"/>
    <property type="evidence" value="ECO:0007669"/>
    <property type="project" value="InterPro"/>
</dbReference>
<evidence type="ECO:0000313" key="10">
    <source>
        <dbReference type="EMBL" id="MTV44601.1"/>
    </source>
</evidence>
<dbReference type="Pfam" id="PF02378">
    <property type="entry name" value="PTS_EIIC"/>
    <property type="match status" value="1"/>
</dbReference>
<evidence type="ECO:0000256" key="5">
    <source>
        <dbReference type="ARBA" id="ARBA00022692"/>
    </source>
</evidence>
<evidence type="ECO:0000256" key="2">
    <source>
        <dbReference type="ARBA" id="ARBA00022448"/>
    </source>
</evidence>
<name>A0A7X2XM76_STREE</name>
<keyword evidence="7 8" id="KW-0472">Membrane</keyword>
<evidence type="ECO:0000256" key="1">
    <source>
        <dbReference type="ARBA" id="ARBA00004651"/>
    </source>
</evidence>
<evidence type="ECO:0000256" key="6">
    <source>
        <dbReference type="ARBA" id="ARBA00022989"/>
    </source>
</evidence>
<accession>A0A7X2XM76</accession>
<sequence length="68" mass="7399">MMAMPLILVGSLFLILISWPQEDFTNWLNSVGLLSILTTMNQSTVAIISLVACFGIAYRLSEGYGTDG</sequence>
<gene>
    <name evidence="10" type="ORF">GM545_13795</name>
</gene>
<dbReference type="GO" id="GO:0009401">
    <property type="term" value="P:phosphoenolpyruvate-dependent sugar phosphotransferase system"/>
    <property type="evidence" value="ECO:0007669"/>
    <property type="project" value="InterPro"/>
</dbReference>
<feature type="non-terminal residue" evidence="10">
    <location>
        <position position="68"/>
    </location>
</feature>
<feature type="transmembrane region" description="Helical" evidence="8">
    <location>
        <begin position="44"/>
        <end position="61"/>
    </location>
</feature>
<keyword evidence="2" id="KW-0813">Transport</keyword>
<dbReference type="AlphaFoldDB" id="A0A7X2XM76"/>
<organism evidence="10 11">
    <name type="scientific">Streptococcus pneumoniae</name>
    <dbReference type="NCBI Taxonomy" id="1313"/>
    <lineage>
        <taxon>Bacteria</taxon>
        <taxon>Bacillati</taxon>
        <taxon>Bacillota</taxon>
        <taxon>Bacilli</taxon>
        <taxon>Lactobacillales</taxon>
        <taxon>Streptococcaceae</taxon>
        <taxon>Streptococcus</taxon>
    </lineage>
</organism>
<evidence type="ECO:0000256" key="4">
    <source>
        <dbReference type="ARBA" id="ARBA00022597"/>
    </source>
</evidence>
<keyword evidence="6 8" id="KW-1133">Transmembrane helix</keyword>
<evidence type="ECO:0000256" key="3">
    <source>
        <dbReference type="ARBA" id="ARBA00022475"/>
    </source>
</evidence>
<proteinExistence type="predicted"/>
<comment type="caution">
    <text evidence="10">The sequence shown here is derived from an EMBL/GenBank/DDBJ whole genome shotgun (WGS) entry which is preliminary data.</text>
</comment>
<evidence type="ECO:0000256" key="7">
    <source>
        <dbReference type="ARBA" id="ARBA00023136"/>
    </source>
</evidence>
<evidence type="ECO:0000256" key="8">
    <source>
        <dbReference type="SAM" id="Phobius"/>
    </source>
</evidence>
<evidence type="ECO:0000259" key="9">
    <source>
        <dbReference type="Pfam" id="PF02378"/>
    </source>
</evidence>
<evidence type="ECO:0000313" key="11">
    <source>
        <dbReference type="Proteomes" id="UP000467349"/>
    </source>
</evidence>